<accession>A0A852Z0R1</accession>
<feature type="region of interest" description="Disordered" evidence="2">
    <location>
        <begin position="1347"/>
        <end position="1372"/>
    </location>
</feature>
<dbReference type="SUPFAM" id="SSF52540">
    <property type="entry name" value="P-loop containing nucleoside triphosphate hydrolases"/>
    <property type="match status" value="1"/>
</dbReference>
<feature type="compositionally biased region" description="Basic and acidic residues" evidence="2">
    <location>
        <begin position="341"/>
        <end position="396"/>
    </location>
</feature>
<feature type="coiled-coil region" evidence="1">
    <location>
        <begin position="873"/>
        <end position="988"/>
    </location>
</feature>
<feature type="compositionally biased region" description="Basic and acidic residues" evidence="2">
    <location>
        <begin position="300"/>
        <end position="317"/>
    </location>
</feature>
<dbReference type="InterPro" id="IPR013496">
    <property type="entry name" value="CHP02680"/>
</dbReference>
<feature type="compositionally biased region" description="Low complexity" evidence="2">
    <location>
        <begin position="398"/>
        <end position="409"/>
    </location>
</feature>
<evidence type="ECO:0000313" key="4">
    <source>
        <dbReference type="Proteomes" id="UP000548304"/>
    </source>
</evidence>
<reference evidence="3 4" key="1">
    <citation type="submission" date="2020-07" db="EMBL/GenBank/DDBJ databases">
        <title>Genomic Encyclopedia of Type Strains, Phase III (KMG-III): the genomes of soil and plant-associated and newly described type strains.</title>
        <authorList>
            <person name="Whitman W."/>
        </authorList>
    </citation>
    <scope>NUCLEOTIDE SEQUENCE [LARGE SCALE GENOMIC DNA]</scope>
    <source>
        <strain evidence="3 4">CECT 8576</strain>
    </source>
</reference>
<feature type="coiled-coil region" evidence="1">
    <location>
        <begin position="457"/>
        <end position="491"/>
    </location>
</feature>
<feature type="coiled-coil region" evidence="1">
    <location>
        <begin position="747"/>
        <end position="781"/>
    </location>
</feature>
<sequence>MTRDLPHPRVARWQPLRAGLIDLFYYDSEEFWFHDGRLLLRGNNGTGKSKVLALTLPFLLDGDLSPHRVEPDADPKKRMDWNLLLGGAHPHPERLGYTWLEFGRLDEHGRVDIRTLGCGMKAVSGRGISRHWFFVTDQRVGDELELVDATGTALSKDRLADALADRGTVYERARRDYRRAVDEALFGFGEKRYGALVDLLVQLRQPHLSKRPDEKTLSNALTEALPPLDQAVIADVAEAFRSLEEDREALRSMTEARDAATSFLGHYRRYARMAARRRAKRPRDAQATYERVSRDLSTAEADHTAAEERLEAARSRAQELTNTRTQLRARENALRTSPEMRNSEELERAAQEARRHTDEAHRLAGERDNSQQRLASRREQHDTATSRLSNARDELTTARQQAAERASAALVTDRHAEAVDAPLDGQPDPAIPRRAAEQLRDRQQHAIRHVFTLLTAVDNAERALGEAQRKASELDEQASDLNERKASAEASAEQCGAELVTAIRAHLDHATELRLTDPASTIAELELWVETLDGANPATTAANTAGHSTTNELARADAELQAQQHSYQLRRTELTDEIDRLERGEDTTPPTPYTRDHAARVDRDGAPLWRLVDFTDEISWADRAGIEAALEASGILDAWITPSGELLAPETEDVVVRPGTPARTSLATALRPIIDHDNPHAAAVPKSTVAGVLAAIGLVDNAPDTDSATWVTRRGRFRVGTLEGHWSKPTAEYIGRSTREIARRARLTELRAELATLDEKLDELTDARTRLEQRSTTLTAEMADLPADDALRDAHARVSSLVAERRRLAERQSEAARTLTTADEHAQNAQDALTTGAHDAALPAERTALDEVAAALQDYRTCLERLWPAWQAVTDAEQRAEDTAAELDRAQTDLTELAERANEAEQTAVSATERHQTLRSTVGAAVEELERQLTEVTDSLTANQHQRREADTEVENAIAARGLAEGHREQLRTALDEAAEQRVTATESFRRFAHTGLLTVALPELDLPSPENSWAPDPTVRLARRVNDELSDITDDDTAWERAQRRVTDEHKTLTEVLTRQGNRATADLLDDGIIVEVEFHGRRTSVPELADALDTDVTDRQRLLDEREREILENHLVNEVASTLQELIATAEDQVARMNGELTSRPTSTGMRLRLVWRPRSDGPTGLSEVRERLLRQTPDAWSEEDRVAVGSFLQERIADVRARDTAGTWLEQLTTALDYRTWHHFVIERNQNGQWKSATGPASGGERVLAASVPLFAAASSHYASAGNPHAPRLVTLDEAFAGVDDNARAKYLGLLAAFDLDVVMTSEREWGCYPEVPGLSIAQLSRTEGVDAVLVTHWEWNGSERTRVDRPETTPTRQQPPNQQEGLWG</sequence>
<feature type="region of interest" description="Disordered" evidence="2">
    <location>
        <begin position="275"/>
        <end position="413"/>
    </location>
</feature>
<gene>
    <name evidence="3" type="ORF">FHR84_000560</name>
</gene>
<proteinExistence type="predicted"/>
<dbReference type="InterPro" id="IPR027417">
    <property type="entry name" value="P-loop_NTPase"/>
</dbReference>
<dbReference type="Proteomes" id="UP000548304">
    <property type="component" value="Unassembled WGS sequence"/>
</dbReference>
<dbReference type="NCBIfam" id="TIGR02680">
    <property type="entry name" value="TIGR02680 family protein"/>
    <property type="match status" value="1"/>
</dbReference>
<name>A0A852Z0R1_9ACTN</name>
<evidence type="ECO:0000256" key="2">
    <source>
        <dbReference type="SAM" id="MobiDB-lite"/>
    </source>
</evidence>
<keyword evidence="1" id="KW-0175">Coiled coil</keyword>
<evidence type="ECO:0000256" key="1">
    <source>
        <dbReference type="SAM" id="Coils"/>
    </source>
</evidence>
<organism evidence="3 4">
    <name type="scientific">Actinopolyspora biskrensis</name>
    <dbReference type="NCBI Taxonomy" id="1470178"/>
    <lineage>
        <taxon>Bacteria</taxon>
        <taxon>Bacillati</taxon>
        <taxon>Actinomycetota</taxon>
        <taxon>Actinomycetes</taxon>
        <taxon>Actinopolysporales</taxon>
        <taxon>Actinopolysporaceae</taxon>
        <taxon>Actinopolyspora</taxon>
    </lineage>
</organism>
<protein>
    <submittedName>
        <fullName evidence="3">Uncharacterized protein (TIGR02680 family)</fullName>
    </submittedName>
</protein>
<feature type="compositionally biased region" description="Low complexity" evidence="2">
    <location>
        <begin position="1356"/>
        <end position="1372"/>
    </location>
</feature>
<comment type="caution">
    <text evidence="3">The sequence shown here is derived from an EMBL/GenBank/DDBJ whole genome shotgun (WGS) entry which is preliminary data.</text>
</comment>
<evidence type="ECO:0000313" key="3">
    <source>
        <dbReference type="EMBL" id="NYH77246.1"/>
    </source>
</evidence>
<dbReference type="Pfam" id="PF13558">
    <property type="entry name" value="SbcC_Walker_B"/>
    <property type="match status" value="1"/>
</dbReference>
<dbReference type="EMBL" id="JACBYW010000001">
    <property type="protein sequence ID" value="NYH77246.1"/>
    <property type="molecule type" value="Genomic_DNA"/>
</dbReference>
<keyword evidence="4" id="KW-1185">Reference proteome</keyword>